<dbReference type="InterPro" id="IPR012334">
    <property type="entry name" value="Pectin_lyas_fold"/>
</dbReference>
<dbReference type="GO" id="GO:0016829">
    <property type="term" value="F:lyase activity"/>
    <property type="evidence" value="ECO:0007669"/>
    <property type="project" value="UniProtKB-KW"/>
</dbReference>
<protein>
    <submittedName>
        <fullName evidence="2">Putative pectate lyase</fullName>
    </submittedName>
</protein>
<sequence length="351" mass="35669">MASRTTPYFVHLAGGFSGMNNPGGRVYWVAATGYLAVDGVAPSDSNNGTSPQQPFATVQAALNACTAGRGDIVAVLPGTYTITTALTMTKDDVTLMSALPVGARERGGVVIVNATAATGLLTIDANNCSVIGLVFDDNVTAATADTGVILISTASTAELVTGTKIINCYLDMLGADADRDGICVGLTTDATDAAPYTLIEGCTVLDCDQDAIVVNVGSGYSVIRDCHIYDVANLTRYGVEVLATSVTVEDCDIMVGDTATPGACIHNGVAAARLLAHRNHLAAFGADTTGILVINTATQMTSGNWIVAAAAANIVDYLTASTTPSADANVQSVYGADPPTASFDTPTVAGA</sequence>
<accession>A0A6M3KZZ8</accession>
<dbReference type="SUPFAM" id="SSF51126">
    <property type="entry name" value="Pectin lyase-like"/>
    <property type="match status" value="1"/>
</dbReference>
<dbReference type="Gene3D" id="2.160.20.10">
    <property type="entry name" value="Single-stranded right-handed beta-helix, Pectin lyase-like"/>
    <property type="match status" value="1"/>
</dbReference>
<dbReference type="InterPro" id="IPR011050">
    <property type="entry name" value="Pectin_lyase_fold/virulence"/>
</dbReference>
<proteinExistence type="predicted"/>
<gene>
    <name evidence="2" type="ORF">MM415B03029_0002</name>
</gene>
<evidence type="ECO:0000313" key="2">
    <source>
        <dbReference type="EMBL" id="QJA87212.1"/>
    </source>
</evidence>
<name>A0A6M3KZZ8_9ZZZZ</name>
<feature type="domain" description="Right handed beta helix" evidence="1">
    <location>
        <begin position="160"/>
        <end position="257"/>
    </location>
</feature>
<dbReference type="InterPro" id="IPR039448">
    <property type="entry name" value="Beta_helix"/>
</dbReference>
<dbReference type="EMBL" id="MT142689">
    <property type="protein sequence ID" value="QJA87212.1"/>
    <property type="molecule type" value="Genomic_DNA"/>
</dbReference>
<dbReference type="Pfam" id="PF13229">
    <property type="entry name" value="Beta_helix"/>
    <property type="match status" value="1"/>
</dbReference>
<reference evidence="2" key="1">
    <citation type="submission" date="2020-03" db="EMBL/GenBank/DDBJ databases">
        <title>The deep terrestrial virosphere.</title>
        <authorList>
            <person name="Holmfeldt K."/>
            <person name="Nilsson E."/>
            <person name="Simone D."/>
            <person name="Lopez-Fernandez M."/>
            <person name="Wu X."/>
            <person name="de Brujin I."/>
            <person name="Lundin D."/>
            <person name="Andersson A."/>
            <person name="Bertilsson S."/>
            <person name="Dopson M."/>
        </authorList>
    </citation>
    <scope>NUCLEOTIDE SEQUENCE</scope>
    <source>
        <strain evidence="2">MM415B03029</strain>
    </source>
</reference>
<organism evidence="2">
    <name type="scientific">viral metagenome</name>
    <dbReference type="NCBI Taxonomy" id="1070528"/>
    <lineage>
        <taxon>unclassified sequences</taxon>
        <taxon>metagenomes</taxon>
        <taxon>organismal metagenomes</taxon>
    </lineage>
</organism>
<evidence type="ECO:0000259" key="1">
    <source>
        <dbReference type="Pfam" id="PF13229"/>
    </source>
</evidence>
<dbReference type="AlphaFoldDB" id="A0A6M3KZZ8"/>
<keyword evidence="2" id="KW-0456">Lyase</keyword>